<accession>X1PVH1</accession>
<dbReference type="AlphaFoldDB" id="X1PVH1"/>
<protein>
    <submittedName>
        <fullName evidence="1">Uncharacterized protein</fullName>
    </submittedName>
</protein>
<comment type="caution">
    <text evidence="1">The sequence shown here is derived from an EMBL/GenBank/DDBJ whole genome shotgun (WGS) entry which is preliminary data.</text>
</comment>
<reference evidence="1" key="1">
    <citation type="journal article" date="2014" name="Front. Microbiol.">
        <title>High frequency of phylogenetically diverse reductive dehalogenase-homologous genes in deep subseafloor sedimentary metagenomes.</title>
        <authorList>
            <person name="Kawai M."/>
            <person name="Futagami T."/>
            <person name="Toyoda A."/>
            <person name="Takaki Y."/>
            <person name="Nishi S."/>
            <person name="Hori S."/>
            <person name="Arai W."/>
            <person name="Tsubouchi T."/>
            <person name="Morono Y."/>
            <person name="Uchiyama I."/>
            <person name="Ito T."/>
            <person name="Fujiyama A."/>
            <person name="Inagaki F."/>
            <person name="Takami H."/>
        </authorList>
    </citation>
    <scope>NUCLEOTIDE SEQUENCE</scope>
    <source>
        <strain evidence="1">Expedition CK06-06</strain>
    </source>
</reference>
<name>X1PVH1_9ZZZZ</name>
<dbReference type="EMBL" id="BARW01001476">
    <property type="protein sequence ID" value="GAI60267.1"/>
    <property type="molecule type" value="Genomic_DNA"/>
</dbReference>
<gene>
    <name evidence="1" type="ORF">S12H4_04686</name>
</gene>
<organism evidence="1">
    <name type="scientific">marine sediment metagenome</name>
    <dbReference type="NCBI Taxonomy" id="412755"/>
    <lineage>
        <taxon>unclassified sequences</taxon>
        <taxon>metagenomes</taxon>
        <taxon>ecological metagenomes</taxon>
    </lineage>
</organism>
<proteinExistence type="predicted"/>
<evidence type="ECO:0000313" key="1">
    <source>
        <dbReference type="EMBL" id="GAI60267.1"/>
    </source>
</evidence>
<sequence length="74" mass="7794">MDKGKDAKAEVQKALEKIKELAKVPKCKLVFTDDGAGGLKASVVCATKDDVGIASKAIIAGIEIELKPEVKIVE</sequence>